<keyword evidence="1" id="KW-0175">Coiled coil</keyword>
<feature type="coiled-coil region" evidence="1">
    <location>
        <begin position="26"/>
        <end position="53"/>
    </location>
</feature>
<sequence>MFEPEYRLVLEAEFPDKLILDGAYTAKEISKDIKEIQTLFEFIEENKKNLFDELGFHGVIL</sequence>
<accession>A0A116KAX2</accession>
<gene>
    <name evidence="2" type="ORF">ERS132385_00416</name>
    <name evidence="3" type="ORF">ERS132385_00749</name>
</gene>
<dbReference type="AlphaFoldDB" id="A0A116KAX2"/>
<dbReference type="Proteomes" id="UP000073434">
    <property type="component" value="Unassembled WGS sequence"/>
</dbReference>
<dbReference type="RefSeq" id="WP_228490411.1">
    <property type="nucleotide sequence ID" value="NZ_CEHM01000283.1"/>
</dbReference>
<reference evidence="2 4" key="1">
    <citation type="submission" date="2016-02" db="EMBL/GenBank/DDBJ databases">
        <authorList>
            <consortium name="Pathogen Informatics"/>
        </authorList>
    </citation>
    <scope>NUCLEOTIDE SEQUENCE [LARGE SCALE GENOMIC DNA]</scope>
    <source>
        <strain evidence="2 4">LSS23</strain>
    </source>
</reference>
<name>A0A116KAX2_STRSU</name>
<proteinExistence type="predicted"/>
<evidence type="ECO:0000256" key="1">
    <source>
        <dbReference type="SAM" id="Coils"/>
    </source>
</evidence>
<protein>
    <submittedName>
        <fullName evidence="2">Phage protein</fullName>
    </submittedName>
</protein>
<evidence type="ECO:0000313" key="2">
    <source>
        <dbReference type="EMBL" id="CYU27377.1"/>
    </source>
</evidence>
<dbReference type="EMBL" id="FIFW01000005">
    <property type="protein sequence ID" value="CYU40556.1"/>
    <property type="molecule type" value="Genomic_DNA"/>
</dbReference>
<evidence type="ECO:0000313" key="4">
    <source>
        <dbReference type="Proteomes" id="UP000073434"/>
    </source>
</evidence>
<evidence type="ECO:0000313" key="3">
    <source>
        <dbReference type="EMBL" id="CYU40556.1"/>
    </source>
</evidence>
<organism evidence="2 4">
    <name type="scientific">Streptococcus suis</name>
    <dbReference type="NCBI Taxonomy" id="1307"/>
    <lineage>
        <taxon>Bacteria</taxon>
        <taxon>Bacillati</taxon>
        <taxon>Bacillota</taxon>
        <taxon>Bacilli</taxon>
        <taxon>Lactobacillales</taxon>
        <taxon>Streptococcaceae</taxon>
        <taxon>Streptococcus</taxon>
    </lineage>
</organism>
<dbReference type="EMBL" id="FIFW01000003">
    <property type="protein sequence ID" value="CYU27377.1"/>
    <property type="molecule type" value="Genomic_DNA"/>
</dbReference>